<keyword evidence="8" id="KW-0234">DNA repair</keyword>
<dbReference type="Pfam" id="PF00270">
    <property type="entry name" value="DEAD"/>
    <property type="match status" value="1"/>
</dbReference>
<protein>
    <recommendedName>
        <fullName evidence="13">Transcription-repair coupling factor</fullName>
    </recommendedName>
</protein>
<evidence type="ECO:0000256" key="1">
    <source>
        <dbReference type="ARBA" id="ARBA00022490"/>
    </source>
</evidence>
<dbReference type="InterPro" id="IPR047112">
    <property type="entry name" value="RecG/Mfd"/>
</dbReference>
<comment type="caution">
    <text evidence="11">The sequence shown here is derived from an EMBL/GenBank/DDBJ whole genome shotgun (WGS) entry which is preliminary data.</text>
</comment>
<dbReference type="Pfam" id="PF02559">
    <property type="entry name" value="CarD_TRCF_RID"/>
    <property type="match status" value="1"/>
</dbReference>
<evidence type="ECO:0000259" key="10">
    <source>
        <dbReference type="PROSITE" id="PS51194"/>
    </source>
</evidence>
<evidence type="ECO:0000259" key="9">
    <source>
        <dbReference type="PROSITE" id="PS51192"/>
    </source>
</evidence>
<dbReference type="GO" id="GO:0003677">
    <property type="term" value="F:DNA binding"/>
    <property type="evidence" value="ECO:0007669"/>
    <property type="project" value="UniProtKB-KW"/>
</dbReference>
<dbReference type="SUPFAM" id="SSF52540">
    <property type="entry name" value="P-loop containing nucleoside triphosphate hydrolases"/>
    <property type="match status" value="3"/>
</dbReference>
<dbReference type="SMART" id="SM01058">
    <property type="entry name" value="CarD_TRCF"/>
    <property type="match status" value="1"/>
</dbReference>
<keyword evidence="2" id="KW-0547">Nucleotide-binding</keyword>
<keyword evidence="4" id="KW-0378">Hydrolase</keyword>
<sequence>MEKGAGWFSQNFSEIEKNRVNNAFWQRNTLILETGQRIKLSEFLRKIVELGYSKVWEVHHRGEFSQRGNVVYIVPINGGQIYPHTNDIGVGVYSIEFEGNYIESIIGKSFTSSLNVKPTIQKQNLFLPGDYVVHIDHGIGIFRGEKEEDYIIEYATPKNRPNSPDLLFIPKKEIKRISPYLGFKKPEIHRLGTLAWSLTKKKAKEDILAYAKELLEIFAKRKIASRPPYAAHHELEEELISNFQYEYTPDQKKALEEIFADMSKNVPMDRVLMGDVGFGKTELAVVAAFRAVLTGKQTAIMAPTTILADQHFEIFKKRLELFGVNVARLTRLESSEKIKEILKKIEDGRTDIVIGTHKILGKNIKFKNLGLLIIDEEQKFGVAQKEKFKKENPSLDILTLFATPIPRTLQLALSGIRAISEISTPPEGRMKIETFVLPKNKRLIKEAILYELKRKGQIYFLANRIHKIPALLEEIKILKTGAKIGVLHGRMPEAKIIKTMHDFREGKSDLLVSTTIIENGMDLSNVNTLIVEDATRLGLSQAHQLRGRIGRGDKEAFAYFLYLTQHLKEKAVSRLGALERYSWLGAGLEIAKRDLEIRGAGNILGRAQSGIAFRIGLNLYFELLEEAISETRGFDKNS</sequence>
<evidence type="ECO:0000256" key="4">
    <source>
        <dbReference type="ARBA" id="ARBA00022801"/>
    </source>
</evidence>
<dbReference type="GO" id="GO:0003678">
    <property type="term" value="F:DNA helicase activity"/>
    <property type="evidence" value="ECO:0007669"/>
    <property type="project" value="TreeGrafter"/>
</dbReference>
<organism evidence="11 12">
    <name type="scientific">Candidatus Giovannonibacteria bacterium RIFCSPLOWO2_12_FULL_43_26</name>
    <dbReference type="NCBI Taxonomy" id="1798363"/>
    <lineage>
        <taxon>Bacteria</taxon>
        <taxon>Candidatus Giovannoniibacteriota</taxon>
    </lineage>
</organism>
<reference evidence="11 12" key="1">
    <citation type="journal article" date="2016" name="Nat. Commun.">
        <title>Thousands of microbial genomes shed light on interconnected biogeochemical processes in an aquifer system.</title>
        <authorList>
            <person name="Anantharaman K."/>
            <person name="Brown C.T."/>
            <person name="Hug L.A."/>
            <person name="Sharon I."/>
            <person name="Castelle C.J."/>
            <person name="Probst A.J."/>
            <person name="Thomas B.C."/>
            <person name="Singh A."/>
            <person name="Wilkins M.J."/>
            <person name="Karaoz U."/>
            <person name="Brodie E.L."/>
            <person name="Williams K.H."/>
            <person name="Hubbard S.S."/>
            <person name="Banfield J.F."/>
        </authorList>
    </citation>
    <scope>NUCLEOTIDE SEQUENCE [LARGE SCALE GENOMIC DNA]</scope>
</reference>
<evidence type="ECO:0008006" key="13">
    <source>
        <dbReference type="Google" id="ProtNLM"/>
    </source>
</evidence>
<dbReference type="InterPro" id="IPR003711">
    <property type="entry name" value="CarD-like/TRCF_RID"/>
</dbReference>
<keyword evidence="1" id="KW-0963">Cytoplasm</keyword>
<proteinExistence type="predicted"/>
<dbReference type="PROSITE" id="PS51192">
    <property type="entry name" value="HELICASE_ATP_BIND_1"/>
    <property type="match status" value="1"/>
</dbReference>
<evidence type="ECO:0000256" key="6">
    <source>
        <dbReference type="ARBA" id="ARBA00022840"/>
    </source>
</evidence>
<dbReference type="Gene3D" id="3.40.50.300">
    <property type="entry name" value="P-loop containing nucleotide triphosphate hydrolases"/>
    <property type="match status" value="2"/>
</dbReference>
<dbReference type="InterPro" id="IPR014001">
    <property type="entry name" value="Helicase_ATP-bd"/>
</dbReference>
<gene>
    <name evidence="11" type="ORF">A3H05_01010</name>
</gene>
<dbReference type="GO" id="GO:0006281">
    <property type="term" value="P:DNA repair"/>
    <property type="evidence" value="ECO:0007669"/>
    <property type="project" value="UniProtKB-KW"/>
</dbReference>
<evidence type="ECO:0000256" key="8">
    <source>
        <dbReference type="ARBA" id="ARBA00023204"/>
    </source>
</evidence>
<evidence type="ECO:0000256" key="7">
    <source>
        <dbReference type="ARBA" id="ARBA00023125"/>
    </source>
</evidence>
<dbReference type="InterPro" id="IPR001650">
    <property type="entry name" value="Helicase_C-like"/>
</dbReference>
<feature type="domain" description="Helicase C-terminal" evidence="10">
    <location>
        <begin position="443"/>
        <end position="596"/>
    </location>
</feature>
<dbReference type="AlphaFoldDB" id="A0A1F5XY56"/>
<keyword evidence="7" id="KW-0238">DNA-binding</keyword>
<dbReference type="GO" id="GO:0016787">
    <property type="term" value="F:hydrolase activity"/>
    <property type="evidence" value="ECO:0007669"/>
    <property type="project" value="UniProtKB-KW"/>
</dbReference>
<keyword evidence="3" id="KW-0227">DNA damage</keyword>
<evidence type="ECO:0000256" key="5">
    <source>
        <dbReference type="ARBA" id="ARBA00022806"/>
    </source>
</evidence>
<accession>A0A1F5XY56</accession>
<dbReference type="Pfam" id="PF00271">
    <property type="entry name" value="Helicase_C"/>
    <property type="match status" value="1"/>
</dbReference>
<dbReference type="PANTHER" id="PTHR47964">
    <property type="entry name" value="ATP-DEPENDENT DNA HELICASE HOMOLOG RECG, CHLOROPLASTIC"/>
    <property type="match status" value="1"/>
</dbReference>
<dbReference type="SMART" id="SM00487">
    <property type="entry name" value="DEXDc"/>
    <property type="match status" value="1"/>
</dbReference>
<evidence type="ECO:0000256" key="2">
    <source>
        <dbReference type="ARBA" id="ARBA00022741"/>
    </source>
</evidence>
<dbReference type="CDD" id="cd17991">
    <property type="entry name" value="DEXHc_TRCF"/>
    <property type="match status" value="1"/>
</dbReference>
<dbReference type="SMART" id="SM00490">
    <property type="entry name" value="HELICc"/>
    <property type="match status" value="1"/>
</dbReference>
<dbReference type="PANTHER" id="PTHR47964:SF1">
    <property type="entry name" value="ATP-DEPENDENT DNA HELICASE HOMOLOG RECG, CHLOROPLASTIC"/>
    <property type="match status" value="1"/>
</dbReference>
<dbReference type="Proteomes" id="UP000177334">
    <property type="component" value="Unassembled WGS sequence"/>
</dbReference>
<dbReference type="GO" id="GO:0005524">
    <property type="term" value="F:ATP binding"/>
    <property type="evidence" value="ECO:0007669"/>
    <property type="project" value="UniProtKB-KW"/>
</dbReference>
<dbReference type="InterPro" id="IPR027417">
    <property type="entry name" value="P-loop_NTPase"/>
</dbReference>
<evidence type="ECO:0000313" key="12">
    <source>
        <dbReference type="Proteomes" id="UP000177334"/>
    </source>
</evidence>
<dbReference type="InterPro" id="IPR041471">
    <property type="entry name" value="UvrB_inter"/>
</dbReference>
<evidence type="ECO:0000313" key="11">
    <source>
        <dbReference type="EMBL" id="OGF92877.1"/>
    </source>
</evidence>
<keyword evidence="6" id="KW-0067">ATP-binding</keyword>
<dbReference type="PROSITE" id="PS51194">
    <property type="entry name" value="HELICASE_CTER"/>
    <property type="match status" value="1"/>
</dbReference>
<feature type="domain" description="Helicase ATP-binding" evidence="9">
    <location>
        <begin position="261"/>
        <end position="422"/>
    </location>
</feature>
<evidence type="ECO:0000256" key="3">
    <source>
        <dbReference type="ARBA" id="ARBA00022763"/>
    </source>
</evidence>
<keyword evidence="5" id="KW-0347">Helicase</keyword>
<dbReference type="Gene3D" id="2.40.10.170">
    <property type="match status" value="1"/>
</dbReference>
<dbReference type="InterPro" id="IPR011545">
    <property type="entry name" value="DEAD/DEAH_box_helicase_dom"/>
</dbReference>
<name>A0A1F5XY56_9BACT</name>
<dbReference type="Pfam" id="PF17757">
    <property type="entry name" value="UvrB_inter"/>
    <property type="match status" value="1"/>
</dbReference>
<dbReference type="EMBL" id="MFIP01000001">
    <property type="protein sequence ID" value="OGF92877.1"/>
    <property type="molecule type" value="Genomic_DNA"/>
</dbReference>
<dbReference type="Gene3D" id="3.30.2060.10">
    <property type="entry name" value="Penicillin-binding protein 1b domain"/>
    <property type="match status" value="1"/>
</dbReference>